<dbReference type="InterPro" id="IPR010872">
    <property type="entry name" value="MDMPI_C-term_domain"/>
</dbReference>
<dbReference type="AlphaFoldDB" id="A0A6J6ENJ6"/>
<dbReference type="GO" id="GO:0005886">
    <property type="term" value="C:plasma membrane"/>
    <property type="evidence" value="ECO:0007669"/>
    <property type="project" value="TreeGrafter"/>
</dbReference>
<accession>A0A6J6ENJ6</accession>
<dbReference type="SUPFAM" id="SSF109854">
    <property type="entry name" value="DinB/YfiT-like putative metalloenzymes"/>
    <property type="match status" value="1"/>
</dbReference>
<dbReference type="NCBIfam" id="TIGR03083">
    <property type="entry name" value="maleylpyruvate isomerase family mycothiol-dependent enzyme"/>
    <property type="match status" value="1"/>
</dbReference>
<feature type="domain" description="Mycothiol-dependent maleylpyruvate isomerase metal-binding" evidence="2">
    <location>
        <begin position="10"/>
        <end position="128"/>
    </location>
</feature>
<dbReference type="EMBL" id="CAEZTG010000271">
    <property type="protein sequence ID" value="CAB4583247.1"/>
    <property type="molecule type" value="Genomic_DNA"/>
</dbReference>
<evidence type="ECO:0000259" key="2">
    <source>
        <dbReference type="Pfam" id="PF11716"/>
    </source>
</evidence>
<reference evidence="3" key="1">
    <citation type="submission" date="2020-05" db="EMBL/GenBank/DDBJ databases">
        <authorList>
            <person name="Chiriac C."/>
            <person name="Salcher M."/>
            <person name="Ghai R."/>
            <person name="Kavagutti S V."/>
        </authorList>
    </citation>
    <scope>NUCLEOTIDE SEQUENCE</scope>
</reference>
<evidence type="ECO:0000259" key="1">
    <source>
        <dbReference type="Pfam" id="PF07398"/>
    </source>
</evidence>
<evidence type="ECO:0000313" key="3">
    <source>
        <dbReference type="EMBL" id="CAB4576969.1"/>
    </source>
</evidence>
<name>A0A6J6ENJ6_9ZZZZ</name>
<organism evidence="3">
    <name type="scientific">freshwater metagenome</name>
    <dbReference type="NCBI Taxonomy" id="449393"/>
    <lineage>
        <taxon>unclassified sequences</taxon>
        <taxon>metagenomes</taxon>
        <taxon>ecological metagenomes</taxon>
    </lineage>
</organism>
<dbReference type="InterPro" id="IPR024344">
    <property type="entry name" value="MDMPI_metal-binding"/>
</dbReference>
<dbReference type="PANTHER" id="PTHR40758">
    <property type="entry name" value="CONSERVED PROTEIN"/>
    <property type="match status" value="1"/>
</dbReference>
<dbReference type="Pfam" id="PF11716">
    <property type="entry name" value="MDMPI_N"/>
    <property type="match status" value="1"/>
</dbReference>
<evidence type="ECO:0000313" key="5">
    <source>
        <dbReference type="EMBL" id="CAB4645081.1"/>
    </source>
</evidence>
<gene>
    <name evidence="4" type="ORF">UFOPK1603_01920</name>
    <name evidence="3" type="ORF">UFOPK1711_00879</name>
    <name evidence="5" type="ORF">UFOPK2143_00948</name>
</gene>
<dbReference type="Pfam" id="PF07398">
    <property type="entry name" value="MDMPI_C"/>
    <property type="match status" value="1"/>
</dbReference>
<proteinExistence type="predicted"/>
<dbReference type="InterPro" id="IPR017517">
    <property type="entry name" value="Maleyloyr_isom"/>
</dbReference>
<dbReference type="GO" id="GO:0046872">
    <property type="term" value="F:metal ion binding"/>
    <property type="evidence" value="ECO:0007669"/>
    <property type="project" value="InterPro"/>
</dbReference>
<feature type="domain" description="MDMPI C-terminal" evidence="1">
    <location>
        <begin position="143"/>
        <end position="235"/>
    </location>
</feature>
<sequence>MNHVETLRLEGTRLSAAARAAGLETSIEHCPGWTVGRLLGHTGKVLQRTNLCVADEMMTPPAEDAFVSLPRDEALFDAFDEILSAICETLRSCDPDAPSWNFSGENFTNGFWQRRMAHEVEIHRWDAQNAAGGAIDAFHDASAVDGIDELLTVLMPILSSVKNPTLSSSFHLHCTDTAGEWLTTFVDGQPTTIREHAKGDIAVRGPASPLYAWAWNRVPITTDGLDTAGDASLLDAWASVVP</sequence>
<dbReference type="InterPro" id="IPR034660">
    <property type="entry name" value="DinB/YfiT-like"/>
</dbReference>
<dbReference type="EMBL" id="CAEZVV010000051">
    <property type="protein sequence ID" value="CAB4645081.1"/>
    <property type="molecule type" value="Genomic_DNA"/>
</dbReference>
<protein>
    <submittedName>
        <fullName evidence="3">Unannotated protein</fullName>
    </submittedName>
</protein>
<dbReference type="PANTHER" id="PTHR40758:SF1">
    <property type="entry name" value="CONSERVED PROTEIN"/>
    <property type="match status" value="1"/>
</dbReference>
<evidence type="ECO:0000313" key="4">
    <source>
        <dbReference type="EMBL" id="CAB4583247.1"/>
    </source>
</evidence>
<dbReference type="EMBL" id="CAEZTR010000043">
    <property type="protein sequence ID" value="CAB4576969.1"/>
    <property type="molecule type" value="Genomic_DNA"/>
</dbReference>